<organism evidence="13 14">
    <name type="scientific">Retroperitoneal fibromatosis-associated herpesvirus</name>
    <dbReference type="NCBI Taxonomy" id="111469"/>
    <lineage>
        <taxon>Viruses</taxon>
        <taxon>Duplodnaviria</taxon>
        <taxon>Heunggongvirae</taxon>
        <taxon>Peploviricota</taxon>
        <taxon>Herviviricetes</taxon>
        <taxon>Herpesvirales</taxon>
        <taxon>Orthoherpesviridae</taxon>
        <taxon>Gammaherpesvirinae</taxon>
        <taxon>Rhadinovirus</taxon>
        <taxon>Rhadinovirus macacinegamma8</taxon>
        <taxon>Macacine gammaherpesvirus 8</taxon>
    </lineage>
</organism>
<dbReference type="InterPro" id="IPR034707">
    <property type="entry name" value="HSV_GN"/>
</dbReference>
<dbReference type="KEGG" id="vg:65099402"/>
<dbReference type="RefSeq" id="YP_010084416.1">
    <property type="nucleotide sequence ID" value="NC_055135.1"/>
</dbReference>
<keyword evidence="6" id="KW-0261">Viral envelope protein</keyword>
<sequence>MNVLGNPVFLCLVLALGCGAGTTTVTSTETVTSTHVVSTSAVTPSPVSPPGFYDSDCTADAFSPTLTSFSSIWALVNVLIVLIATFFYLVYLCFFKFVDEVVRR</sequence>
<feature type="transmembrane region" description="Helical" evidence="11">
    <location>
        <begin position="72"/>
        <end position="94"/>
    </location>
</feature>
<keyword evidence="7 11" id="KW-1133">Transmembrane helix</keyword>
<dbReference type="GO" id="GO:0019031">
    <property type="term" value="C:viral envelope"/>
    <property type="evidence" value="ECO:0007669"/>
    <property type="project" value="UniProtKB-KW"/>
</dbReference>
<keyword evidence="1 11" id="KW-0812">Transmembrane</keyword>
<dbReference type="InterPro" id="IPR005211">
    <property type="entry name" value="Herpes_glycoprotein_N_domain"/>
</dbReference>
<protein>
    <submittedName>
        <fullName evidence="13">ORF53</fullName>
    </submittedName>
</protein>
<dbReference type="Pfam" id="PF03554">
    <property type="entry name" value="Herpes_UL73"/>
    <property type="match status" value="1"/>
</dbReference>
<keyword evidence="9" id="KW-1015">Disulfide bond</keyword>
<reference evidence="13 14" key="1">
    <citation type="journal article" date="2013" name="J. Virol.">
        <title>Next-Generation Sequence Analysis of the Genome of RFHVMn, the Macaque Homolog of Kaposi's Sarcoma (KS)-Associated Herpesvirus, from a KS-Like Tumor of a Pig-Tailed Macaque.</title>
        <authorList>
            <person name="Bruce A.G."/>
            <person name="Ryan J.T."/>
            <person name="Thomas M.J."/>
            <person name="Peng X."/>
            <person name="Grundhoff A."/>
            <person name="Tsai C.C."/>
            <person name="Rose T.M."/>
        </authorList>
    </citation>
    <scope>NUCLEOTIDE SEQUENCE [LARGE SCALE GENOMIC DNA]</scope>
    <source>
        <strain evidence="13">RFHVMnM78114</strain>
    </source>
</reference>
<keyword evidence="2" id="KW-0732">Signal</keyword>
<dbReference type="EMBL" id="KF703446">
    <property type="protein sequence ID" value="AGY30735.1"/>
    <property type="molecule type" value="Genomic_DNA"/>
</dbReference>
<keyword evidence="8 11" id="KW-0472">Membrane</keyword>
<proteinExistence type="inferred from homology"/>
<feature type="domain" description="Herpesvirus envelope glycoprotein N" evidence="12">
    <location>
        <begin position="35"/>
        <end position="102"/>
    </location>
</feature>
<evidence type="ECO:0000256" key="1">
    <source>
        <dbReference type="ARBA" id="ARBA00022692"/>
    </source>
</evidence>
<evidence type="ECO:0000256" key="10">
    <source>
        <dbReference type="ARBA" id="ARBA00034089"/>
    </source>
</evidence>
<dbReference type="HAMAP" id="MF_04037">
    <property type="entry name" value="HSV_GN"/>
    <property type="match status" value="1"/>
</dbReference>
<accession>U5NIF6</accession>
<keyword evidence="14" id="KW-1185">Reference proteome</keyword>
<evidence type="ECO:0000256" key="5">
    <source>
        <dbReference type="ARBA" id="ARBA00022870"/>
    </source>
</evidence>
<keyword evidence="5" id="KW-1043">Host membrane</keyword>
<evidence type="ECO:0000256" key="7">
    <source>
        <dbReference type="ARBA" id="ARBA00022989"/>
    </source>
</evidence>
<dbReference type="Proteomes" id="UP000134372">
    <property type="component" value="Segment"/>
</dbReference>
<evidence type="ECO:0000256" key="11">
    <source>
        <dbReference type="SAM" id="Phobius"/>
    </source>
</evidence>
<keyword evidence="3" id="KW-1040">Host Golgi apparatus</keyword>
<evidence type="ECO:0000256" key="3">
    <source>
        <dbReference type="ARBA" id="ARBA00022812"/>
    </source>
</evidence>
<keyword evidence="4" id="KW-0946">Virion</keyword>
<dbReference type="GeneID" id="65099402"/>
<name>U5NIF6_9GAMA</name>
<comment type="function">
    <text evidence="10">Envelope glycoprotein necessary for proper maturation of gM and modulation of its membrane fusion activity. Also plays a critical role in virion morphogenesis.</text>
</comment>
<evidence type="ECO:0000259" key="12">
    <source>
        <dbReference type="Pfam" id="PF03554"/>
    </source>
</evidence>
<evidence type="ECO:0000313" key="13">
    <source>
        <dbReference type="EMBL" id="AGY30735.1"/>
    </source>
</evidence>
<evidence type="ECO:0000256" key="6">
    <source>
        <dbReference type="ARBA" id="ARBA00022879"/>
    </source>
</evidence>
<evidence type="ECO:0000256" key="2">
    <source>
        <dbReference type="ARBA" id="ARBA00022729"/>
    </source>
</evidence>
<evidence type="ECO:0000313" key="14">
    <source>
        <dbReference type="Proteomes" id="UP000134372"/>
    </source>
</evidence>
<evidence type="ECO:0000256" key="9">
    <source>
        <dbReference type="ARBA" id="ARBA00023157"/>
    </source>
</evidence>
<evidence type="ECO:0000256" key="8">
    <source>
        <dbReference type="ARBA" id="ARBA00023136"/>
    </source>
</evidence>
<evidence type="ECO:0000256" key="4">
    <source>
        <dbReference type="ARBA" id="ARBA00022844"/>
    </source>
</evidence>